<name>A0A7X1FUP7_9SPHN</name>
<dbReference type="Proteomes" id="UP000566813">
    <property type="component" value="Unassembled WGS sequence"/>
</dbReference>
<dbReference type="SUPFAM" id="SSF56801">
    <property type="entry name" value="Acetyl-CoA synthetase-like"/>
    <property type="match status" value="1"/>
</dbReference>
<dbReference type="InterPro" id="IPR042099">
    <property type="entry name" value="ANL_N_sf"/>
</dbReference>
<protein>
    <submittedName>
        <fullName evidence="1">Phenazine antibiotic biosynthesis protein</fullName>
    </submittedName>
</protein>
<reference evidence="1 2" key="1">
    <citation type="submission" date="2020-08" db="EMBL/GenBank/DDBJ databases">
        <title>The genome sequence of type strain Novosphingobium flavum NBRC 111647.</title>
        <authorList>
            <person name="Liu Y."/>
        </authorList>
    </citation>
    <scope>NUCLEOTIDE SEQUENCE [LARGE SCALE GENOMIC DNA]</scope>
    <source>
        <strain evidence="1 2">NBRC 111647</strain>
    </source>
</reference>
<accession>A0A7X1FUP7</accession>
<evidence type="ECO:0000313" key="2">
    <source>
        <dbReference type="Proteomes" id="UP000566813"/>
    </source>
</evidence>
<gene>
    <name evidence="1" type="ORF">H7F51_14265</name>
</gene>
<organism evidence="1 2">
    <name type="scientific">Novosphingobium flavum</name>
    <dbReference type="NCBI Taxonomy" id="1778672"/>
    <lineage>
        <taxon>Bacteria</taxon>
        <taxon>Pseudomonadati</taxon>
        <taxon>Pseudomonadota</taxon>
        <taxon>Alphaproteobacteria</taxon>
        <taxon>Sphingomonadales</taxon>
        <taxon>Sphingomonadaceae</taxon>
        <taxon>Novosphingobium</taxon>
    </lineage>
</organism>
<evidence type="ECO:0000313" key="1">
    <source>
        <dbReference type="EMBL" id="MBC2666682.1"/>
    </source>
</evidence>
<dbReference type="RefSeq" id="WP_185664982.1">
    <property type="nucleotide sequence ID" value="NZ_JACLAW010000011.1"/>
</dbReference>
<proteinExistence type="predicted"/>
<dbReference type="EMBL" id="JACLAW010000011">
    <property type="protein sequence ID" value="MBC2666682.1"/>
    <property type="molecule type" value="Genomic_DNA"/>
</dbReference>
<comment type="caution">
    <text evidence="1">The sequence shown here is derived from an EMBL/GenBank/DDBJ whole genome shotgun (WGS) entry which is preliminary data.</text>
</comment>
<keyword evidence="2" id="KW-1185">Reference proteome</keyword>
<sequence length="369" mass="40679">MSHAANPILELPFGTLPDPDAYIQAAMAWHFDPETGSPFWLERAKTLDFDPRADVKSHADLALFPNVTDEIRDVPAASFIPKGYGSKSQVLAIIESGGTTGAPKALPLMADFAQLMVDRDVYIFEHYGLTHEKNWLLFSPSGPHGALEQARRGARAYGVLPFAIDMDPRWVKKEIGAGKQAEADAYAEHLLDQALFIMRGQNIGYIRLTPPILSRICRHDEWVDLIRENVSYIHWGGASMDADTRHFYMDEMFPGMTLAGSYGTTMALGSGGAQRFGAEDANETIFDPTLSPYTTFEVRDANTGERVEYGQRGQLVVNHVSKALLLPNNAERDAVTRIAPVNPNQIGDSIADIAPLVEFKGQKVIEGVY</sequence>
<dbReference type="Gene3D" id="3.40.50.12780">
    <property type="entry name" value="N-terminal domain of ligase-like"/>
    <property type="match status" value="1"/>
</dbReference>
<dbReference type="AlphaFoldDB" id="A0A7X1FUP7"/>